<name>A0A4P9YWJ9_9FUNG</name>
<organism evidence="7 8">
    <name type="scientific">Syncephalis pseudoplumigaleata</name>
    <dbReference type="NCBI Taxonomy" id="1712513"/>
    <lineage>
        <taxon>Eukaryota</taxon>
        <taxon>Fungi</taxon>
        <taxon>Fungi incertae sedis</taxon>
        <taxon>Zoopagomycota</taxon>
        <taxon>Zoopagomycotina</taxon>
        <taxon>Zoopagomycetes</taxon>
        <taxon>Zoopagales</taxon>
        <taxon>Piptocephalidaceae</taxon>
        <taxon>Syncephalis</taxon>
    </lineage>
</organism>
<proteinExistence type="predicted"/>
<evidence type="ECO:0000313" key="7">
    <source>
        <dbReference type="EMBL" id="RKP23862.1"/>
    </source>
</evidence>
<dbReference type="GO" id="GO:0006511">
    <property type="term" value="P:ubiquitin-dependent protein catabolic process"/>
    <property type="evidence" value="ECO:0007669"/>
    <property type="project" value="InterPro"/>
</dbReference>
<protein>
    <submittedName>
        <fullName evidence="7">Ubiquitin elongating factor core-domain-containing protein</fullName>
    </submittedName>
</protein>
<evidence type="ECO:0000256" key="1">
    <source>
        <dbReference type="ARBA" id="ARBA00004123"/>
    </source>
</evidence>
<dbReference type="OrthoDB" id="20295at2759"/>
<reference evidence="8" key="1">
    <citation type="journal article" date="2018" name="Nat. Microbiol.">
        <title>Leveraging single-cell genomics to expand the fungal tree of life.</title>
        <authorList>
            <person name="Ahrendt S.R."/>
            <person name="Quandt C.A."/>
            <person name="Ciobanu D."/>
            <person name="Clum A."/>
            <person name="Salamov A."/>
            <person name="Andreopoulos B."/>
            <person name="Cheng J.F."/>
            <person name="Woyke T."/>
            <person name="Pelin A."/>
            <person name="Henrissat B."/>
            <person name="Reynolds N.K."/>
            <person name="Benny G.L."/>
            <person name="Smith M.E."/>
            <person name="James T.Y."/>
            <person name="Grigoriev I.V."/>
        </authorList>
    </citation>
    <scope>NUCLEOTIDE SEQUENCE [LARGE SCALE GENOMIC DNA]</scope>
    <source>
        <strain evidence="8">Benny S71-1</strain>
    </source>
</reference>
<keyword evidence="8" id="KW-1185">Reference proteome</keyword>
<dbReference type="AlphaFoldDB" id="A0A4P9YWJ9"/>
<dbReference type="EMBL" id="KZ990626">
    <property type="protein sequence ID" value="RKP23862.1"/>
    <property type="molecule type" value="Genomic_DNA"/>
</dbReference>
<sequence>MATQASKPPARSLAEWQNEVISRILQVTLSEEKAQRRPEYTLLAALQAELQEEPDMPKPPTIQLAILDRVLVARLSMPPEELAPGTPTILFDYLLACWHRCAEIATGLRQRAKTFTPDVLEERLKVVAQVRELVVSYAGIILQMPDMFPQSGSVDNLGPGMLVPRLIDEDSSLPDEFLADLVKRFESDGLEEILYPLFVGLAAKAREQTILTDYSSPLRVFMRLAEHKTLLGMLHRLPNWNPAGMPARTIELATLLGPFFRLSAFPTDVAELANAYFKNAYSQPTGDFVGRINSLRGVIQNYRYTLVELTNDLVRVNVDSRQATLRYMARVAESNHKRARMHVDPRTVSTDGFMANLLFVLMALCEPFMDVKYSKIDRIDRDYYRHPSSLLNIDEETKINASKEETDAFFGETLPARNEPNFISHCFYLTAAFTHYTLHRCFSVYEKFARTITDMYQRVEQLKERANMASDAELDQITAHKFTLDAALMDPSAIQRQLRFASLMMTWLLRLVDPRHAYPHDAIT</sequence>
<dbReference type="GO" id="GO:0000151">
    <property type="term" value="C:ubiquitin ligase complex"/>
    <property type="evidence" value="ECO:0007669"/>
    <property type="project" value="InterPro"/>
</dbReference>
<dbReference type="InterPro" id="IPR019474">
    <property type="entry name" value="Ub_conjug_fac_E4_core"/>
</dbReference>
<dbReference type="GO" id="GO:0036503">
    <property type="term" value="P:ERAD pathway"/>
    <property type="evidence" value="ECO:0007669"/>
    <property type="project" value="InterPro"/>
</dbReference>
<keyword evidence="5" id="KW-0539">Nucleus</keyword>
<evidence type="ECO:0000256" key="3">
    <source>
        <dbReference type="ARBA" id="ARBA00022679"/>
    </source>
</evidence>
<keyword evidence="3" id="KW-0808">Transferase</keyword>
<dbReference type="Pfam" id="PF10408">
    <property type="entry name" value="Ufd2P_core"/>
    <property type="match status" value="1"/>
</dbReference>
<dbReference type="Proteomes" id="UP000278143">
    <property type="component" value="Unassembled WGS sequence"/>
</dbReference>
<dbReference type="PANTHER" id="PTHR13931">
    <property type="entry name" value="UBIQUITINATION FACTOR E4"/>
    <property type="match status" value="1"/>
</dbReference>
<evidence type="ECO:0000259" key="6">
    <source>
        <dbReference type="Pfam" id="PF10408"/>
    </source>
</evidence>
<dbReference type="GO" id="GO:0005737">
    <property type="term" value="C:cytoplasm"/>
    <property type="evidence" value="ECO:0007669"/>
    <property type="project" value="TreeGrafter"/>
</dbReference>
<dbReference type="InterPro" id="IPR045132">
    <property type="entry name" value="UBE4"/>
</dbReference>
<dbReference type="UniPathway" id="UPA00143"/>
<keyword evidence="4" id="KW-0833">Ubl conjugation pathway</keyword>
<accession>A0A4P9YWJ9</accession>
<comment type="subcellular location">
    <subcellularLocation>
        <location evidence="1">Nucleus</location>
    </subcellularLocation>
</comment>
<evidence type="ECO:0000256" key="4">
    <source>
        <dbReference type="ARBA" id="ARBA00022786"/>
    </source>
</evidence>
<dbReference type="GO" id="GO:0034450">
    <property type="term" value="F:ubiquitin-ubiquitin ligase activity"/>
    <property type="evidence" value="ECO:0007669"/>
    <property type="project" value="InterPro"/>
</dbReference>
<dbReference type="GO" id="GO:0005634">
    <property type="term" value="C:nucleus"/>
    <property type="evidence" value="ECO:0007669"/>
    <property type="project" value="UniProtKB-SubCell"/>
</dbReference>
<gene>
    <name evidence="7" type="ORF">SYNPS1DRAFT_30375</name>
</gene>
<dbReference type="GO" id="GO:0000209">
    <property type="term" value="P:protein polyubiquitination"/>
    <property type="evidence" value="ECO:0007669"/>
    <property type="project" value="TreeGrafter"/>
</dbReference>
<evidence type="ECO:0000313" key="8">
    <source>
        <dbReference type="Proteomes" id="UP000278143"/>
    </source>
</evidence>
<feature type="domain" description="Ubiquitin conjugation factor E4 core" evidence="6">
    <location>
        <begin position="256"/>
        <end position="523"/>
    </location>
</feature>
<comment type="pathway">
    <text evidence="2">Protein modification; protein ubiquitination.</text>
</comment>
<evidence type="ECO:0000256" key="2">
    <source>
        <dbReference type="ARBA" id="ARBA00004906"/>
    </source>
</evidence>
<dbReference type="PANTHER" id="PTHR13931:SF2">
    <property type="entry name" value="UBIQUITIN CONJUGATION FACTOR E4 B"/>
    <property type="match status" value="1"/>
</dbReference>
<evidence type="ECO:0000256" key="5">
    <source>
        <dbReference type="ARBA" id="ARBA00023242"/>
    </source>
</evidence>